<evidence type="ECO:0000313" key="3">
    <source>
        <dbReference type="EMBL" id="GET86700.1"/>
    </source>
</evidence>
<protein>
    <submittedName>
        <fullName evidence="3">Uncharacterized protein</fullName>
    </submittedName>
</protein>
<feature type="region of interest" description="Disordered" evidence="2">
    <location>
        <begin position="417"/>
        <end position="483"/>
    </location>
</feature>
<feature type="region of interest" description="Disordered" evidence="2">
    <location>
        <begin position="1004"/>
        <end position="1024"/>
    </location>
</feature>
<name>A0A640KAK3_LEITA</name>
<reference evidence="3" key="1">
    <citation type="submission" date="2019-11" db="EMBL/GenBank/DDBJ databases">
        <title>Leishmania tarentolae CDS.</title>
        <authorList>
            <person name="Goto Y."/>
            <person name="Yamagishi J."/>
        </authorList>
    </citation>
    <scope>NUCLEOTIDE SEQUENCE [LARGE SCALE GENOMIC DNA]</scope>
    <source>
        <strain evidence="3">Parrot Tar II</strain>
    </source>
</reference>
<evidence type="ECO:0000313" key="4">
    <source>
        <dbReference type="Proteomes" id="UP000419144"/>
    </source>
</evidence>
<feature type="region of interest" description="Disordered" evidence="2">
    <location>
        <begin position="311"/>
        <end position="371"/>
    </location>
</feature>
<feature type="compositionally biased region" description="Basic residues" evidence="2">
    <location>
        <begin position="558"/>
        <end position="568"/>
    </location>
</feature>
<feature type="compositionally biased region" description="Low complexity" evidence="2">
    <location>
        <begin position="1221"/>
        <end position="1233"/>
    </location>
</feature>
<feature type="region of interest" description="Disordered" evidence="2">
    <location>
        <begin position="774"/>
        <end position="862"/>
    </location>
</feature>
<feature type="compositionally biased region" description="Polar residues" evidence="2">
    <location>
        <begin position="845"/>
        <end position="855"/>
    </location>
</feature>
<feature type="region of interest" description="Disordered" evidence="2">
    <location>
        <begin position="1198"/>
        <end position="1233"/>
    </location>
</feature>
<gene>
    <name evidence="3" type="ORF">LtaPh_1109300</name>
</gene>
<feature type="region of interest" description="Disordered" evidence="2">
    <location>
        <begin position="545"/>
        <end position="581"/>
    </location>
</feature>
<feature type="compositionally biased region" description="Low complexity" evidence="2">
    <location>
        <begin position="1307"/>
        <end position="1320"/>
    </location>
</feature>
<feature type="region of interest" description="Disordered" evidence="2">
    <location>
        <begin position="1066"/>
        <end position="1086"/>
    </location>
</feature>
<proteinExistence type="predicted"/>
<feature type="region of interest" description="Disordered" evidence="2">
    <location>
        <begin position="1291"/>
        <end position="1359"/>
    </location>
</feature>
<sequence length="1440" mass="157835">MTHHSDTSCCHYAKANACSLDNSSHDEEERARMQAIDLDYLQQRTHECIENRHAPSSLYTTYARHQASMAVPQGYFTRFVPNESSPARRSELASRIVKQRKYLSYRTKPLECGGAISLQEPSQLPPVASLQQGSVDSVFFDEERFDKSSVVFINGDPHHVSGGRRTERTLYGLDSPTASIRDALAAAAANQIGKLNGASPLAAVQKGMRGSPKQIAITSHAKRCKGKSSERNKECKRQYGKDSPSPDKYREYGSSSMRRLRVRRFHRRHLSPIEESGKEKGPFHGEGGKEPSETKMTRKCELAECNGDISVRRVPRKEREAEAHRSGGRNPVKDGKELLSAGNGHTMKPHKPSESSKTVRGKDNGSRQIDPACDQYGCATEYTCRSCGRNWYSTSPINGSSESSSLSLSRSADAFEDITDAPTNHHHCDDASSGKKRHHRSFGHHGALQNDRAKHRLPPIGGDQWHYPVPLPPLNRTSHPRDEHRCIGQHRECGSQITKQRGRRSDLLSDSSELLPFSDCAADVRPCLFNSVDKESDISDSVVMEKLQRSSPEEHLNRKGTARHRRARNASPVLSDDDDKSQEWLECSDSCLSDRDLGWEDSDSTSSLSSSSTSLSSSELNLAWGAGVRRPRGRDGYRRHRRSAHSPASPSGKGTKPGVRAFAANRQHRRKREKLWGTGCPFCSPSSPSSSSDNSGTAKGPSKSRARSRVAHTTKSRSDSCTLPPIVHAVVPAQPPQVLSPLMEEVLPSTRYATSAETPLAQGRQTTQATVANHSCASPSVAPPCTQQSTTTKGVEESRGTAEPTPPACEKTPTSPLQATQLGDLVTPPVTSSQSRDTNKGVMSLQKQSQKTTEPIASPATEPLNLDSLTELVLRLIQDLLARKGSAPEKDATTVCRKCEAAERERVRQEEVREAAKRTAEQSRLRSLILEAQQEARQAREEQVSLNSLTDSLQFALAQITRLSEHGDGAGDDTLQLGLAKRAAEEEGDPSAVIEMLNSNTRVHGSAGSDTMRPLGGGASRASGRNDGGMAVAAEGGRASSFPDSLVNAATLQRLITELRQRRRTREAELHLQRQRAKEADEKRRREEANIKMLREATKNKHTQELNKLVANEHESRIRLYRAEEDALDAMLVSAATDQEEAISLMRTAQRRACMLLYHEEFNNRATIMDAEEKRAAIFRDFSADLWQAANEARATRLQAEAEGMEEVESKQSYKGRSRSGQRSSSVSQSTTGTENIMISNVIPGQLLSIKGGRPLESGGKIRLLGDPCIDAVEAHARERRRCDRLRQQRLLSALPSRPGTNKANDGSGSRVSSRPPSTVCMGSFSSAAGARKTPSRASSRHFPALLPGGLSNENARGGGLPMRHLPSQSRFVPAGNDDLQIQGHKAGILPRVSRRASLPASARSTPLKGTAEIAVRLYNKQGGEELLFANNIYASKVER</sequence>
<feature type="compositionally biased region" description="Basic and acidic residues" evidence="2">
    <location>
        <begin position="317"/>
        <end position="337"/>
    </location>
</feature>
<feature type="region of interest" description="Disordered" evidence="2">
    <location>
        <begin position="209"/>
        <end position="299"/>
    </location>
</feature>
<comment type="caution">
    <text evidence="3">The sequence shown here is derived from an EMBL/GenBank/DDBJ whole genome shotgun (WGS) entry which is preliminary data.</text>
</comment>
<feature type="compositionally biased region" description="Basic and acidic residues" evidence="2">
    <location>
        <begin position="546"/>
        <end position="557"/>
    </location>
</feature>
<feature type="compositionally biased region" description="Basic residues" evidence="2">
    <location>
        <begin position="702"/>
        <end position="715"/>
    </location>
</feature>
<feature type="region of interest" description="Disordered" evidence="2">
    <location>
        <begin position="626"/>
        <end position="720"/>
    </location>
</feature>
<keyword evidence="1" id="KW-0175">Coiled coil</keyword>
<dbReference type="EMBL" id="BLBS01000013">
    <property type="protein sequence ID" value="GET86700.1"/>
    <property type="molecule type" value="Genomic_DNA"/>
</dbReference>
<feature type="compositionally biased region" description="Basic residues" evidence="2">
    <location>
        <begin position="434"/>
        <end position="443"/>
    </location>
</feature>
<organism evidence="3 4">
    <name type="scientific">Leishmania tarentolae</name>
    <name type="common">Sauroleishmania tarentolae</name>
    <dbReference type="NCBI Taxonomy" id="5689"/>
    <lineage>
        <taxon>Eukaryota</taxon>
        <taxon>Discoba</taxon>
        <taxon>Euglenozoa</taxon>
        <taxon>Kinetoplastea</taxon>
        <taxon>Metakinetoplastina</taxon>
        <taxon>Trypanosomatida</taxon>
        <taxon>Trypanosomatidae</taxon>
        <taxon>Leishmaniinae</taxon>
        <taxon>Leishmania</taxon>
        <taxon>lizard Leishmania</taxon>
    </lineage>
</organism>
<keyword evidence="4" id="KW-1185">Reference proteome</keyword>
<evidence type="ECO:0000256" key="1">
    <source>
        <dbReference type="SAM" id="Coils"/>
    </source>
</evidence>
<feature type="compositionally biased region" description="Basic residues" evidence="2">
    <location>
        <begin position="629"/>
        <end position="644"/>
    </location>
</feature>
<dbReference type="OrthoDB" id="266354at2759"/>
<evidence type="ECO:0000256" key="2">
    <source>
        <dbReference type="SAM" id="MobiDB-lite"/>
    </source>
</evidence>
<dbReference type="Proteomes" id="UP000419144">
    <property type="component" value="Unassembled WGS sequence"/>
</dbReference>
<accession>A0A640KAK3</accession>
<feature type="coiled-coil region" evidence="1">
    <location>
        <begin position="899"/>
        <end position="949"/>
    </location>
</feature>
<feature type="compositionally biased region" description="Basic and acidic residues" evidence="2">
    <location>
        <begin position="271"/>
        <end position="299"/>
    </location>
</feature>
<dbReference type="VEuPathDB" id="TriTrypDB:LtaPh_1109300"/>
<feature type="compositionally biased region" description="Polar residues" evidence="2">
    <location>
        <begin position="812"/>
        <end position="821"/>
    </location>
</feature>
<feature type="compositionally biased region" description="Basic and acidic residues" evidence="2">
    <location>
        <begin position="227"/>
        <end position="251"/>
    </location>
</feature>
<feature type="compositionally biased region" description="Basic residues" evidence="2">
    <location>
        <begin position="258"/>
        <end position="270"/>
    </location>
</feature>